<reference evidence="3" key="1">
    <citation type="submission" date="2016-10" db="EMBL/GenBank/DDBJ databases">
        <authorList>
            <person name="Varghese N."/>
            <person name="Submissions S."/>
        </authorList>
    </citation>
    <scope>NUCLEOTIDE SEQUENCE [LARGE SCALE GENOMIC DNA]</scope>
    <source>
        <strain evidence="3">CGMCC 4.6609</strain>
    </source>
</reference>
<sequence length="267" mass="28706">MTQEILVVGATGKTGRRVVRSLETRGVTVRKASRATGFDWNDTTTWKPFLEGADAAYLIAPEDPAAAAPFTDLATTAGVRRLVLLSGRGLDETPPALFEGMRAAEAALRASTATWTILRANNFHQNFSEEVWQAEVESGTLFLPVDDTPEPFVDVADIAETAALALTTDDHHAQTYNLSGPEPITFDTALAKISAATGRTTTLTRLAPDEYAQRLRAQGVPDEVATELNMLYAGMRAGVLATATTDLETLLGRPATSFDTYVAETWS</sequence>
<gene>
    <name evidence="2" type="ORF">SAMN05421507_110133</name>
</gene>
<dbReference type="Gene3D" id="3.40.50.720">
    <property type="entry name" value="NAD(P)-binding Rossmann-like Domain"/>
    <property type="match status" value="1"/>
</dbReference>
<accession>A0A1H0TPE7</accession>
<dbReference type="SUPFAM" id="SSF51735">
    <property type="entry name" value="NAD(P)-binding Rossmann-fold domains"/>
    <property type="match status" value="1"/>
</dbReference>
<dbReference type="Gene3D" id="3.90.25.10">
    <property type="entry name" value="UDP-galactose 4-epimerase, domain 1"/>
    <property type="match status" value="1"/>
</dbReference>
<dbReference type="EMBL" id="FNIX01000010">
    <property type="protein sequence ID" value="SDP55711.1"/>
    <property type="molecule type" value="Genomic_DNA"/>
</dbReference>
<dbReference type="AlphaFoldDB" id="A0A1H0TPE7"/>
<dbReference type="OrthoDB" id="3250520at2"/>
<dbReference type="RefSeq" id="WP_090100222.1">
    <property type="nucleotide sequence ID" value="NZ_FNIX01000010.1"/>
</dbReference>
<dbReference type="InterPro" id="IPR036291">
    <property type="entry name" value="NAD(P)-bd_dom_sf"/>
</dbReference>
<proteinExistence type="predicted"/>
<evidence type="ECO:0000313" key="2">
    <source>
        <dbReference type="EMBL" id="SDP55711.1"/>
    </source>
</evidence>
<dbReference type="PANTHER" id="PTHR43162:SF1">
    <property type="entry name" value="PRESTALK A DIFFERENTIATION PROTEIN A"/>
    <property type="match status" value="1"/>
</dbReference>
<evidence type="ECO:0000259" key="1">
    <source>
        <dbReference type="Pfam" id="PF13460"/>
    </source>
</evidence>
<dbReference type="Proteomes" id="UP000199691">
    <property type="component" value="Unassembled WGS sequence"/>
</dbReference>
<evidence type="ECO:0000313" key="3">
    <source>
        <dbReference type="Proteomes" id="UP000199691"/>
    </source>
</evidence>
<feature type="domain" description="NAD(P)-binding" evidence="1">
    <location>
        <begin position="9"/>
        <end position="135"/>
    </location>
</feature>
<protein>
    <submittedName>
        <fullName evidence="2">Uncharacterized conserved protein YbjT, contains NAD(P)-binding and DUF2867 domains</fullName>
    </submittedName>
</protein>
<dbReference type="PANTHER" id="PTHR43162">
    <property type="match status" value="1"/>
</dbReference>
<dbReference type="InterPro" id="IPR016040">
    <property type="entry name" value="NAD(P)-bd_dom"/>
</dbReference>
<dbReference type="Pfam" id="PF13460">
    <property type="entry name" value="NAD_binding_10"/>
    <property type="match status" value="1"/>
</dbReference>
<dbReference type="InterPro" id="IPR051604">
    <property type="entry name" value="Ergot_Alk_Oxidoreductase"/>
</dbReference>
<organism evidence="2 3">
    <name type="scientific">Lentzea jiangxiensis</name>
    <dbReference type="NCBI Taxonomy" id="641025"/>
    <lineage>
        <taxon>Bacteria</taxon>
        <taxon>Bacillati</taxon>
        <taxon>Actinomycetota</taxon>
        <taxon>Actinomycetes</taxon>
        <taxon>Pseudonocardiales</taxon>
        <taxon>Pseudonocardiaceae</taxon>
        <taxon>Lentzea</taxon>
    </lineage>
</organism>
<name>A0A1H0TPE7_9PSEU</name>
<keyword evidence="3" id="KW-1185">Reference proteome</keyword>
<dbReference type="STRING" id="641025.SAMN05421507_110133"/>